<evidence type="ECO:0000313" key="2">
    <source>
        <dbReference type="Proteomes" id="UP000746503"/>
    </source>
</evidence>
<comment type="caution">
    <text evidence="1">The sequence shown here is derived from an EMBL/GenBank/DDBJ whole genome shotgun (WGS) entry which is preliminary data.</text>
</comment>
<sequence length="135" mass="14366">MIAAEAVAAGIDTPGLCDLAGWPRTADPRDTRDAFEHALSEAAVTPPAQGLARRHALRRMAARLVSENVSPAELAIYDWGDVQTDTAEEDALVALFPSCGCCIRYSVGIDVRRWEVEVRQAALALTLSTSTGPGC</sequence>
<name>A0ABX1AI95_9ACTN</name>
<dbReference type="Proteomes" id="UP000746503">
    <property type="component" value="Unassembled WGS sequence"/>
</dbReference>
<gene>
    <name evidence="1" type="ORF">HCJ92_00580</name>
</gene>
<reference evidence="1 2" key="1">
    <citation type="submission" date="2020-03" db="EMBL/GenBank/DDBJ databases">
        <title>Draft genome of Streptomyces sp. ventii, isolated from the Axial Seamount in the Pacific Ocean, and resequencing of the two type strains Streptomyces lonarensis strain NCL 716 and Streptomyces bohaiensis strain 11A07.</title>
        <authorList>
            <person name="Loughran R.M."/>
            <person name="Pfannmuller K.M."/>
            <person name="Wasson B.J."/>
            <person name="Deadmond M.C."/>
            <person name="Paddock B.E."/>
            <person name="Koyack M.J."/>
            <person name="Gallegos D.A."/>
            <person name="Mitchell E.A."/>
            <person name="Ushijima B."/>
            <person name="Saw J.H."/>
            <person name="Mcphail K.L."/>
            <person name="Videau P."/>
        </authorList>
    </citation>
    <scope>NUCLEOTIDE SEQUENCE [LARGE SCALE GENOMIC DNA]</scope>
    <source>
        <strain evidence="2">5675061</strain>
    </source>
</reference>
<evidence type="ECO:0000313" key="1">
    <source>
        <dbReference type="EMBL" id="NJP64815.1"/>
    </source>
</evidence>
<organism evidence="1 2">
    <name type="scientific">Streptomyces spiramenti</name>
    <dbReference type="NCBI Taxonomy" id="2720606"/>
    <lineage>
        <taxon>Bacteria</taxon>
        <taxon>Bacillati</taxon>
        <taxon>Actinomycetota</taxon>
        <taxon>Actinomycetes</taxon>
        <taxon>Kitasatosporales</taxon>
        <taxon>Streptomycetaceae</taxon>
        <taxon>Streptomyces</taxon>
    </lineage>
</organism>
<dbReference type="EMBL" id="JAAVJB010000002">
    <property type="protein sequence ID" value="NJP64815.1"/>
    <property type="molecule type" value="Genomic_DNA"/>
</dbReference>
<keyword evidence="2" id="KW-1185">Reference proteome</keyword>
<protein>
    <submittedName>
        <fullName evidence="1">Uncharacterized protein</fullName>
    </submittedName>
</protein>
<proteinExistence type="predicted"/>
<accession>A0ABX1AI95</accession>
<dbReference type="RefSeq" id="WP_167931291.1">
    <property type="nucleotide sequence ID" value="NZ_JAAVJB010000002.1"/>
</dbReference>